<sequence>MNCWIWNIDKSKIDYLQREIQEGKLRQGWGYRKDLDLRKIQERIQQGEKLDRKVQRAWDRCKWMLQDIKSGDLILVKNIPDSDSFTIVEVKGEYDFSLDESQGDQGHILPVEKINSFNKKNEKVSAPLRNYINRERHPIRRTKKYKEEIINLADLEISQEKAMKPEEFQESVENFSQSLLPHLKEFLKESIDYRTAEKLVLNILLNDVNDESNITHTAGPKEYGADIIVEYDLAGGFSSKIAVQVKKHGGVDNDTTGINQLEEALSKYDVYAGVLFTFADELGSDLEKRIKETKEEYMIDVIYGENLYMRLLEILIDPEFELQLE</sequence>
<dbReference type="Pfam" id="PF04471">
    <property type="entry name" value="Mrr_cat"/>
    <property type="match status" value="1"/>
</dbReference>
<dbReference type="InterPro" id="IPR011856">
    <property type="entry name" value="tRNA_endonuc-like_dom_sf"/>
</dbReference>
<evidence type="ECO:0000259" key="1">
    <source>
        <dbReference type="Pfam" id="PF04471"/>
    </source>
</evidence>
<dbReference type="GO" id="GO:0009307">
    <property type="term" value="P:DNA restriction-modification system"/>
    <property type="evidence" value="ECO:0007669"/>
    <property type="project" value="InterPro"/>
</dbReference>
<dbReference type="Gene3D" id="3.40.1350.10">
    <property type="match status" value="1"/>
</dbReference>
<protein>
    <recommendedName>
        <fullName evidence="1">Restriction endonuclease type IV Mrr domain-containing protein</fullName>
    </recommendedName>
</protein>
<dbReference type="STRING" id="321763.SAMN04488692_12437"/>
<organism evidence="2 3">
    <name type="scientific">Halarsenatibacter silvermanii</name>
    <dbReference type="NCBI Taxonomy" id="321763"/>
    <lineage>
        <taxon>Bacteria</taxon>
        <taxon>Bacillati</taxon>
        <taxon>Bacillota</taxon>
        <taxon>Clostridia</taxon>
        <taxon>Halanaerobiales</taxon>
        <taxon>Halarsenatibacteraceae</taxon>
        <taxon>Halarsenatibacter</taxon>
    </lineage>
</organism>
<accession>A0A1G9RWS2</accession>
<evidence type="ECO:0000313" key="2">
    <source>
        <dbReference type="EMBL" id="SDM27738.1"/>
    </source>
</evidence>
<reference evidence="2 3" key="1">
    <citation type="submission" date="2016-10" db="EMBL/GenBank/DDBJ databases">
        <authorList>
            <person name="de Groot N.N."/>
        </authorList>
    </citation>
    <scope>NUCLEOTIDE SEQUENCE [LARGE SCALE GENOMIC DNA]</scope>
    <source>
        <strain evidence="2 3">SLAS-1</strain>
    </source>
</reference>
<dbReference type="GO" id="GO:0003677">
    <property type="term" value="F:DNA binding"/>
    <property type="evidence" value="ECO:0007669"/>
    <property type="project" value="InterPro"/>
</dbReference>
<feature type="domain" description="Restriction endonuclease type IV Mrr" evidence="1">
    <location>
        <begin position="191"/>
        <end position="279"/>
    </location>
</feature>
<dbReference type="EMBL" id="FNGO01000024">
    <property type="protein sequence ID" value="SDM27738.1"/>
    <property type="molecule type" value="Genomic_DNA"/>
</dbReference>
<dbReference type="RefSeq" id="WP_089761629.1">
    <property type="nucleotide sequence ID" value="NZ_FNGO01000024.1"/>
</dbReference>
<dbReference type="InterPro" id="IPR007560">
    <property type="entry name" value="Restrct_endonuc_IV_Mrr"/>
</dbReference>
<name>A0A1G9RWS2_9FIRM</name>
<evidence type="ECO:0000313" key="3">
    <source>
        <dbReference type="Proteomes" id="UP000199476"/>
    </source>
</evidence>
<dbReference type="AlphaFoldDB" id="A0A1G9RWS2"/>
<keyword evidence="3" id="KW-1185">Reference proteome</keyword>
<gene>
    <name evidence="2" type="ORF">SAMN04488692_12437</name>
</gene>
<dbReference type="GO" id="GO:0004519">
    <property type="term" value="F:endonuclease activity"/>
    <property type="evidence" value="ECO:0007669"/>
    <property type="project" value="InterPro"/>
</dbReference>
<dbReference type="OrthoDB" id="9815829at2"/>
<proteinExistence type="predicted"/>
<dbReference type="Proteomes" id="UP000199476">
    <property type="component" value="Unassembled WGS sequence"/>
</dbReference>